<organism evidence="3 4">
    <name type="scientific">Candidatus Marithioploca araucensis</name>
    <dbReference type="NCBI Taxonomy" id="70273"/>
    <lineage>
        <taxon>Bacteria</taxon>
        <taxon>Pseudomonadati</taxon>
        <taxon>Pseudomonadota</taxon>
        <taxon>Gammaproteobacteria</taxon>
        <taxon>Thiotrichales</taxon>
        <taxon>Thiotrichaceae</taxon>
        <taxon>Candidatus Marithioploca</taxon>
    </lineage>
</organism>
<keyword evidence="1" id="KW-0175">Coiled coil</keyword>
<dbReference type="InterPro" id="IPR012547">
    <property type="entry name" value="PDDEXK_9"/>
</dbReference>
<proteinExistence type="predicted"/>
<name>A0ABT7VQ51_9GAMM</name>
<evidence type="ECO:0000256" key="1">
    <source>
        <dbReference type="SAM" id="Coils"/>
    </source>
</evidence>
<keyword evidence="4" id="KW-1185">Reference proteome</keyword>
<feature type="coiled-coil region" evidence="1">
    <location>
        <begin position="152"/>
        <end position="179"/>
    </location>
</feature>
<feature type="domain" description="AAA-ATPase-like" evidence="2">
    <location>
        <begin position="5"/>
        <end position="200"/>
    </location>
</feature>
<dbReference type="InterPro" id="IPR018631">
    <property type="entry name" value="AAA-ATPase-like_dom"/>
</dbReference>
<dbReference type="PANTHER" id="PTHR34825:SF1">
    <property type="entry name" value="AAA-ATPASE-LIKE DOMAIN-CONTAINING PROTEIN"/>
    <property type="match status" value="1"/>
</dbReference>
<dbReference type="EMBL" id="JAUCGM010000004">
    <property type="protein sequence ID" value="MDM8561784.1"/>
    <property type="molecule type" value="Genomic_DNA"/>
</dbReference>
<dbReference type="Pfam" id="PF09820">
    <property type="entry name" value="AAA-ATPase_like"/>
    <property type="match status" value="1"/>
</dbReference>
<sequence>MKKLPIGIQTFPKIIKEDCVYVDKTYHITQLIQSGDYFFLSRPRRFGKSLLVSTLAEIFSGHQALFKGLYIYDQIDWQSHPVIVVDFNRISHTNEEVFMDSLLSFLDNVASQYEIELKSQFIREKFIELIEKIAEKTQKKVVILVDEYDKPIVDLISDLEKATKNREILRELFAALKSSDAFLRFVFLTGVSKFSRVSVFSELNNLRDITFSRHFATLLGYTQEELERDFSDYLQNLGSVLEMKKAPLLAKIKTWYNGYSWNGKDKLYNPFSILNLLAEQRFSNYWFSTGTPTFLMKLIKNTRREVILFENKKVSEIVFDSYNLENLNVFALLFQTGYLTVVKIESQELFQEYTLNYPNLEVKQAFITYLFETLTENGLETIQPTAIKLHRYLREEDLESFMNLIRALFAKIPYPLHIKEEAYYHSLFYMILVLMGVEIDLEVLTDKGRIDGVLELEKKIYLIEFKYGKAGSQVDRLTDKAIKQIEKKNYGERFLNESRPLIYLGVGFADKEIGYKKVNCLNE</sequence>
<evidence type="ECO:0000313" key="3">
    <source>
        <dbReference type="EMBL" id="MDM8561784.1"/>
    </source>
</evidence>
<protein>
    <submittedName>
        <fullName evidence="3">AAA family ATPase</fullName>
    </submittedName>
</protein>
<evidence type="ECO:0000259" key="2">
    <source>
        <dbReference type="Pfam" id="PF09820"/>
    </source>
</evidence>
<dbReference type="PANTHER" id="PTHR34825">
    <property type="entry name" value="CONSERVED PROTEIN, WITH A WEAK D-GALACTARATE DEHYDRATASE/ALTRONATE HYDROLASE DOMAIN"/>
    <property type="match status" value="1"/>
</dbReference>
<comment type="caution">
    <text evidence="3">The sequence shown here is derived from an EMBL/GenBank/DDBJ whole genome shotgun (WGS) entry which is preliminary data.</text>
</comment>
<dbReference type="SUPFAM" id="SSF52540">
    <property type="entry name" value="P-loop containing nucleoside triphosphate hydrolases"/>
    <property type="match status" value="1"/>
</dbReference>
<dbReference type="Gene3D" id="3.40.50.300">
    <property type="entry name" value="P-loop containing nucleotide triphosphate hydrolases"/>
    <property type="match status" value="1"/>
</dbReference>
<gene>
    <name evidence="3" type="ORF">QUF54_00340</name>
</gene>
<dbReference type="Pfam" id="PF08011">
    <property type="entry name" value="PDDEXK_9"/>
    <property type="match status" value="1"/>
</dbReference>
<dbReference type="Proteomes" id="UP001171945">
    <property type="component" value="Unassembled WGS sequence"/>
</dbReference>
<dbReference type="InterPro" id="IPR027417">
    <property type="entry name" value="P-loop_NTPase"/>
</dbReference>
<evidence type="ECO:0000313" key="4">
    <source>
        <dbReference type="Proteomes" id="UP001171945"/>
    </source>
</evidence>
<accession>A0ABT7VQ51</accession>
<reference evidence="3" key="1">
    <citation type="submission" date="2023-06" db="EMBL/GenBank/DDBJ databases">
        <title>Uncultivated large filamentous bacteria from sulfidic sediments reveal new species and different genomic features in energy metabolism and defense.</title>
        <authorList>
            <person name="Fonseca A."/>
        </authorList>
    </citation>
    <scope>NUCLEOTIDE SEQUENCE</scope>
    <source>
        <strain evidence="3">HSG4</strain>
    </source>
</reference>